<dbReference type="GO" id="GO:0003677">
    <property type="term" value="F:DNA binding"/>
    <property type="evidence" value="ECO:0007669"/>
    <property type="project" value="UniProtKB-KW"/>
</dbReference>
<evidence type="ECO:0000313" key="6">
    <source>
        <dbReference type="EMBL" id="SMH26902.1"/>
    </source>
</evidence>
<name>A0A1X7MQ20_9LACT</name>
<dbReference type="SMART" id="SM00490">
    <property type="entry name" value="HELICc"/>
    <property type="match status" value="1"/>
</dbReference>
<evidence type="ECO:0000259" key="5">
    <source>
        <dbReference type="PROSITE" id="PS51194"/>
    </source>
</evidence>
<dbReference type="GO" id="GO:0006310">
    <property type="term" value="P:DNA recombination"/>
    <property type="evidence" value="ECO:0007669"/>
    <property type="project" value="TreeGrafter"/>
</dbReference>
<sequence length="448" mass="50892">MLEISGREVLIGELTAPLEKDSTITQIEGFKKVNGQLQCSRCGTSDRKKRQIAPCTCGKECYYCVNCLQMGKIKRCSILYTAKEQNRFASLKEPVLTWEGELSKQQKEASIAIVETIKMGGERLIWAVAGAGKTEMIFKGIELALQAKKRVCIASPRVDVCLELAPRLKNAFEQVSLAVLYGGSDESYCYTQLVIATTHQLLRFNQAFDVLIIDEIDAFPFDVDQALQYAAKKAKKKQGALIFLSATPNKKMQRAIQQKKLNATMLPARYHGYRLPEPKLIWCGDWQKKINQQKKISVFFDYLKKSLDKKRRALIFLPNIILMQKLARQLEHCFPDSVFTTVYAQDLERKEKIIGMRQEKYDFLLTTTILERGVTFKDIDVIVLGAEDRTFTESALVQIAGRAGRHKDFPNGAVLFFYYGKTRALKGSVHQIKKMNRLAMERGLVGRC</sequence>
<reference evidence="6 7" key="1">
    <citation type="submission" date="2017-04" db="EMBL/GenBank/DDBJ databases">
        <authorList>
            <person name="Afonso C.L."/>
            <person name="Miller P.J."/>
            <person name="Scott M.A."/>
            <person name="Spackman E."/>
            <person name="Goraichik I."/>
            <person name="Dimitrov K.M."/>
            <person name="Suarez D.L."/>
            <person name="Swayne D.E."/>
        </authorList>
    </citation>
    <scope>NUCLEOTIDE SEQUENCE [LARGE SCALE GENOMIC DNA]</scope>
    <source>
        <strain evidence="6 7">LMG26642</strain>
    </source>
</reference>
<dbReference type="AlphaFoldDB" id="A0A1X7MQ20"/>
<dbReference type="PANTHER" id="PTHR30580">
    <property type="entry name" value="PRIMOSOMAL PROTEIN N"/>
    <property type="match status" value="1"/>
</dbReference>
<dbReference type="RefSeq" id="WP_085558669.1">
    <property type="nucleotide sequence ID" value="NZ_FOAH01000042.1"/>
</dbReference>
<dbReference type="InterPro" id="IPR014001">
    <property type="entry name" value="Helicase_ATP-bd"/>
</dbReference>
<dbReference type="PROSITE" id="PS51194">
    <property type="entry name" value="HELICASE_CTER"/>
    <property type="match status" value="1"/>
</dbReference>
<dbReference type="SMART" id="SM00487">
    <property type="entry name" value="DEXDc"/>
    <property type="match status" value="1"/>
</dbReference>
<dbReference type="GO" id="GO:0043138">
    <property type="term" value="F:3'-5' DNA helicase activity"/>
    <property type="evidence" value="ECO:0007669"/>
    <property type="project" value="TreeGrafter"/>
</dbReference>
<evidence type="ECO:0000259" key="4">
    <source>
        <dbReference type="PROSITE" id="PS51192"/>
    </source>
</evidence>
<dbReference type="Gene3D" id="3.40.50.300">
    <property type="entry name" value="P-loop containing nucleotide triphosphate hydrolases"/>
    <property type="match status" value="2"/>
</dbReference>
<keyword evidence="2" id="KW-0067">ATP-binding</keyword>
<feature type="domain" description="Helicase C-terminal" evidence="5">
    <location>
        <begin position="302"/>
        <end position="448"/>
    </location>
</feature>
<gene>
    <name evidence="6" type="ORF">SAMN04488700_0314</name>
</gene>
<dbReference type="SUPFAM" id="SSF52540">
    <property type="entry name" value="P-loop containing nucleoside triphosphate hydrolases"/>
    <property type="match status" value="1"/>
</dbReference>
<dbReference type="GO" id="GO:0005524">
    <property type="term" value="F:ATP binding"/>
    <property type="evidence" value="ECO:0007669"/>
    <property type="project" value="UniProtKB-KW"/>
</dbReference>
<organism evidence="6 7">
    <name type="scientific">Carnobacterium iners</name>
    <dbReference type="NCBI Taxonomy" id="1073423"/>
    <lineage>
        <taxon>Bacteria</taxon>
        <taxon>Bacillati</taxon>
        <taxon>Bacillota</taxon>
        <taxon>Bacilli</taxon>
        <taxon>Lactobacillales</taxon>
        <taxon>Carnobacteriaceae</taxon>
        <taxon>Carnobacterium</taxon>
    </lineage>
</organism>
<dbReference type="PANTHER" id="PTHR30580:SF1">
    <property type="entry name" value="COMF OPERON PROTEIN 1"/>
    <property type="match status" value="1"/>
</dbReference>
<feature type="domain" description="Helicase ATP-binding" evidence="4">
    <location>
        <begin position="114"/>
        <end position="266"/>
    </location>
</feature>
<dbReference type="EMBL" id="FXBJ01000002">
    <property type="protein sequence ID" value="SMH26902.1"/>
    <property type="molecule type" value="Genomic_DNA"/>
</dbReference>
<protein>
    <submittedName>
        <fullName evidence="6">Competence protein ComFA</fullName>
    </submittedName>
</protein>
<evidence type="ECO:0000256" key="2">
    <source>
        <dbReference type="ARBA" id="ARBA00022840"/>
    </source>
</evidence>
<dbReference type="FunFam" id="3.40.50.300:FF:001736">
    <property type="entry name" value="COMF operon protein 1"/>
    <property type="match status" value="1"/>
</dbReference>
<evidence type="ECO:0000256" key="3">
    <source>
        <dbReference type="ARBA" id="ARBA00023125"/>
    </source>
</evidence>
<dbReference type="InterPro" id="IPR027417">
    <property type="entry name" value="P-loop_NTPase"/>
</dbReference>
<dbReference type="Pfam" id="PF00271">
    <property type="entry name" value="Helicase_C"/>
    <property type="match status" value="1"/>
</dbReference>
<keyword evidence="7" id="KW-1185">Reference proteome</keyword>
<accession>A0A1X7MQ20</accession>
<evidence type="ECO:0000313" key="7">
    <source>
        <dbReference type="Proteomes" id="UP000193435"/>
    </source>
</evidence>
<dbReference type="OrthoDB" id="2077914at2"/>
<dbReference type="Pfam" id="PF00270">
    <property type="entry name" value="DEAD"/>
    <property type="match status" value="1"/>
</dbReference>
<dbReference type="CDD" id="cd18785">
    <property type="entry name" value="SF2_C"/>
    <property type="match status" value="1"/>
</dbReference>
<dbReference type="STRING" id="1073423.SAMN04488700_0314"/>
<keyword evidence="3" id="KW-0238">DNA-binding</keyword>
<proteinExistence type="predicted"/>
<dbReference type="PROSITE" id="PS51192">
    <property type="entry name" value="HELICASE_ATP_BIND_1"/>
    <property type="match status" value="1"/>
</dbReference>
<dbReference type="GO" id="GO:0006270">
    <property type="term" value="P:DNA replication initiation"/>
    <property type="evidence" value="ECO:0007669"/>
    <property type="project" value="TreeGrafter"/>
</dbReference>
<evidence type="ECO:0000256" key="1">
    <source>
        <dbReference type="ARBA" id="ARBA00022741"/>
    </source>
</evidence>
<keyword evidence="1" id="KW-0547">Nucleotide-binding</keyword>
<dbReference type="InterPro" id="IPR001650">
    <property type="entry name" value="Helicase_C-like"/>
</dbReference>
<dbReference type="GO" id="GO:0006302">
    <property type="term" value="P:double-strand break repair"/>
    <property type="evidence" value="ECO:0007669"/>
    <property type="project" value="TreeGrafter"/>
</dbReference>
<dbReference type="InterPro" id="IPR011545">
    <property type="entry name" value="DEAD/DEAH_box_helicase_dom"/>
</dbReference>
<dbReference type="Proteomes" id="UP000193435">
    <property type="component" value="Unassembled WGS sequence"/>
</dbReference>